<keyword evidence="1 3" id="KW-0159">Chromosome partition</keyword>
<dbReference type="Gene3D" id="1.10.10.580">
    <property type="entry name" value="Structural maintenance of chromosome 1. Chain E"/>
    <property type="match status" value="1"/>
</dbReference>
<accession>A0A4V3BFR8</accession>
<dbReference type="AlphaFoldDB" id="A0A4V3BFR8"/>
<proteinExistence type="inferred from homology"/>
<dbReference type="RefSeq" id="WP_133450697.1">
    <property type="nucleotide sequence ID" value="NZ_SCWF01000001.1"/>
</dbReference>
<dbReference type="OrthoDB" id="9811016at2"/>
<dbReference type="Pfam" id="PF02616">
    <property type="entry name" value="SMC_ScpA"/>
    <property type="match status" value="1"/>
</dbReference>
<dbReference type="GO" id="GO:0051301">
    <property type="term" value="P:cell division"/>
    <property type="evidence" value="ECO:0007669"/>
    <property type="project" value="UniProtKB-KW"/>
</dbReference>
<dbReference type="GO" id="GO:0005737">
    <property type="term" value="C:cytoplasm"/>
    <property type="evidence" value="ECO:0007669"/>
    <property type="project" value="UniProtKB-SubCell"/>
</dbReference>
<comment type="subunit">
    <text evidence="3">Component of a cohesin-like complex composed of ScpA, ScpB and the Smc homodimer, in which ScpA and ScpB bind to the head domain of Smc. The presence of the three proteins is required for the association of the complex with DNA.</text>
</comment>
<dbReference type="InterPro" id="IPR003768">
    <property type="entry name" value="ScpA"/>
</dbReference>
<name>A0A4V3BFR8_9STAP</name>
<gene>
    <name evidence="3" type="primary">scpA</name>
    <name evidence="4" type="ORF">ERX55_00880</name>
</gene>
<dbReference type="HAMAP" id="MF_01805">
    <property type="entry name" value="ScpA"/>
    <property type="match status" value="1"/>
</dbReference>
<dbReference type="InterPro" id="IPR023093">
    <property type="entry name" value="ScpA-like_C"/>
</dbReference>
<dbReference type="Gene3D" id="6.10.250.2410">
    <property type="match status" value="1"/>
</dbReference>
<comment type="subcellular location">
    <subcellularLocation>
        <location evidence="3">Cytoplasm</location>
    </subcellularLocation>
    <text evidence="3">Associated with two foci at the outer edges of the nucleoid region in young cells, and at four foci within both cell halves in older cells.</text>
</comment>
<dbReference type="GO" id="GO:0006260">
    <property type="term" value="P:DNA replication"/>
    <property type="evidence" value="ECO:0007669"/>
    <property type="project" value="UniProtKB-UniRule"/>
</dbReference>
<comment type="caution">
    <text evidence="4">The sequence shown here is derived from an EMBL/GenBank/DDBJ whole genome shotgun (WGS) entry which is preliminary data.</text>
</comment>
<dbReference type="Proteomes" id="UP000294843">
    <property type="component" value="Unassembled WGS sequence"/>
</dbReference>
<reference evidence="4 5" key="1">
    <citation type="submission" date="2019-01" db="EMBL/GenBank/DDBJ databases">
        <title>Draft genome sequences of the type strains of six Macrococcus species.</title>
        <authorList>
            <person name="Mazhar S."/>
            <person name="Altermann E."/>
            <person name="Hill C."/>
            <person name="Mcauliffe O."/>
        </authorList>
    </citation>
    <scope>NUCLEOTIDE SEQUENCE [LARGE SCALE GENOMIC DNA]</scope>
    <source>
        <strain evidence="4 5">ATCC 51825</strain>
    </source>
</reference>
<keyword evidence="3" id="KW-0131">Cell cycle</keyword>
<keyword evidence="3" id="KW-0963">Cytoplasm</keyword>
<keyword evidence="5" id="KW-1185">Reference proteome</keyword>
<evidence type="ECO:0000256" key="3">
    <source>
        <dbReference type="HAMAP-Rule" id="MF_01805"/>
    </source>
</evidence>
<keyword evidence="3" id="KW-0132">Cell division</keyword>
<organism evidence="4 5">
    <name type="scientific">Macrococcus bovicus</name>
    <dbReference type="NCBI Taxonomy" id="69968"/>
    <lineage>
        <taxon>Bacteria</taxon>
        <taxon>Bacillati</taxon>
        <taxon>Bacillota</taxon>
        <taxon>Bacilli</taxon>
        <taxon>Bacillales</taxon>
        <taxon>Staphylococcaceae</taxon>
        <taxon>Macrococcus</taxon>
    </lineage>
</organism>
<comment type="similarity">
    <text evidence="3">Belongs to the ScpA family.</text>
</comment>
<dbReference type="EMBL" id="SCWF01000001">
    <property type="protein sequence ID" value="TDM15489.1"/>
    <property type="molecule type" value="Genomic_DNA"/>
</dbReference>
<evidence type="ECO:0000313" key="5">
    <source>
        <dbReference type="Proteomes" id="UP000294843"/>
    </source>
</evidence>
<dbReference type="GO" id="GO:0007059">
    <property type="term" value="P:chromosome segregation"/>
    <property type="evidence" value="ECO:0007669"/>
    <property type="project" value="UniProtKB-UniRule"/>
</dbReference>
<dbReference type="PANTHER" id="PTHR33969">
    <property type="entry name" value="SEGREGATION AND CONDENSATION PROTEIN A"/>
    <property type="match status" value="1"/>
</dbReference>
<protein>
    <recommendedName>
        <fullName evidence="2 3">Segregation and condensation protein A</fullName>
    </recommendedName>
</protein>
<evidence type="ECO:0000313" key="4">
    <source>
        <dbReference type="EMBL" id="TDM15489.1"/>
    </source>
</evidence>
<comment type="function">
    <text evidence="3">Participates in chromosomal partition during cell division. May act via the formation of a condensin-like complex containing Smc and ScpB that pull DNA away from mid-cell into both cell halves.</text>
</comment>
<sequence>MYEVKLDAFEGPLDLLLHLIKKLEIDIYDISMKHLTEQYLHYINSMSEWDINIQGEYLVMASELLRIKSRMLLPAADEAEEDPREELVTQLIEYQNYKYYAALLGEKRDAASEHFVKAPQDLSVYETAEPAELALNITDLIAAYEKAKSRKKRVAPVMTVKRENYTIQQATAVIHDKLRRSAQIKFTELFHFSETKHQLITLFMAMLEMMKNQEIHVEQQVLFGEIYIKRGA</sequence>
<evidence type="ECO:0000256" key="1">
    <source>
        <dbReference type="ARBA" id="ARBA00022829"/>
    </source>
</evidence>
<dbReference type="PANTHER" id="PTHR33969:SF2">
    <property type="entry name" value="SEGREGATION AND CONDENSATION PROTEIN A"/>
    <property type="match status" value="1"/>
</dbReference>
<evidence type="ECO:0000256" key="2">
    <source>
        <dbReference type="ARBA" id="ARBA00044777"/>
    </source>
</evidence>